<feature type="region of interest" description="Disordered" evidence="1">
    <location>
        <begin position="213"/>
        <end position="236"/>
    </location>
</feature>
<dbReference type="Ensembl" id="ENSHBUT00000034898.1">
    <property type="protein sequence ID" value="ENSHBUP00000033263.1"/>
    <property type="gene ID" value="ENSHBUG00000020091.1"/>
</dbReference>
<reference evidence="2" key="1">
    <citation type="submission" date="2025-08" db="UniProtKB">
        <authorList>
            <consortium name="Ensembl"/>
        </authorList>
    </citation>
    <scope>IDENTIFICATION</scope>
</reference>
<accession>A0A3Q3CXY9</accession>
<dbReference type="PANTHER" id="PTHR46833:SF1">
    <property type="entry name" value="TELOMERIC REPEAT-BINDING FACTOR 2"/>
    <property type="match status" value="1"/>
</dbReference>
<protein>
    <submittedName>
        <fullName evidence="2">Telomeric repeat-binding factor 2-like</fullName>
    </submittedName>
</protein>
<dbReference type="PANTHER" id="PTHR46833">
    <property type="entry name" value="TELOMERIC REPEAT-BINDING FACTOR 2 TERF2"/>
    <property type="match status" value="1"/>
</dbReference>
<feature type="region of interest" description="Disordered" evidence="1">
    <location>
        <begin position="144"/>
        <end position="173"/>
    </location>
</feature>
<name>A0A3Q3CXY9_HAPBU</name>
<evidence type="ECO:0000256" key="1">
    <source>
        <dbReference type="SAM" id="MobiDB-lite"/>
    </source>
</evidence>
<dbReference type="Gene3D" id="1.25.40.210">
    <property type="entry name" value="Telomere repeat-binding factor, dimerisation domain"/>
    <property type="match status" value="1"/>
</dbReference>
<dbReference type="GO" id="GO:0031627">
    <property type="term" value="P:telomeric loop formation"/>
    <property type="evidence" value="ECO:0007669"/>
    <property type="project" value="TreeGrafter"/>
</dbReference>
<dbReference type="InterPro" id="IPR030657">
    <property type="entry name" value="TERF2"/>
</dbReference>
<reference evidence="2" key="2">
    <citation type="submission" date="2025-09" db="UniProtKB">
        <authorList>
            <consortium name="Ensembl"/>
        </authorList>
    </citation>
    <scope>IDENTIFICATION</scope>
</reference>
<dbReference type="GeneTree" id="ENSGT00940000158316"/>
<organism evidence="2 3">
    <name type="scientific">Haplochromis burtoni</name>
    <name type="common">Burton's mouthbrooder</name>
    <name type="synonym">Chromis burtoni</name>
    <dbReference type="NCBI Taxonomy" id="8153"/>
    <lineage>
        <taxon>Eukaryota</taxon>
        <taxon>Metazoa</taxon>
        <taxon>Chordata</taxon>
        <taxon>Craniata</taxon>
        <taxon>Vertebrata</taxon>
        <taxon>Euteleostomi</taxon>
        <taxon>Actinopterygii</taxon>
        <taxon>Neopterygii</taxon>
        <taxon>Teleostei</taxon>
        <taxon>Neoteleostei</taxon>
        <taxon>Acanthomorphata</taxon>
        <taxon>Ovalentaria</taxon>
        <taxon>Cichlomorphae</taxon>
        <taxon>Cichliformes</taxon>
        <taxon>Cichlidae</taxon>
        <taxon>African cichlids</taxon>
        <taxon>Pseudocrenilabrinae</taxon>
        <taxon>Haplochromini</taxon>
        <taxon>Haplochromis</taxon>
    </lineage>
</organism>
<dbReference type="GO" id="GO:0032210">
    <property type="term" value="P:regulation of telomere maintenance via telomerase"/>
    <property type="evidence" value="ECO:0007669"/>
    <property type="project" value="TreeGrafter"/>
</dbReference>
<dbReference type="Proteomes" id="UP000264840">
    <property type="component" value="Unplaced"/>
</dbReference>
<dbReference type="InterPro" id="IPR036507">
    <property type="entry name" value="Telomere_rpt-bd_fac_dimer_sf"/>
</dbReference>
<dbReference type="GO" id="GO:0032208">
    <property type="term" value="P:negative regulation of telomere maintenance via recombination"/>
    <property type="evidence" value="ECO:0007669"/>
    <property type="project" value="TreeGrafter"/>
</dbReference>
<dbReference type="GO" id="GO:0003720">
    <property type="term" value="F:telomerase activity"/>
    <property type="evidence" value="ECO:0007669"/>
    <property type="project" value="TreeGrafter"/>
</dbReference>
<dbReference type="GO" id="GO:0098505">
    <property type="term" value="F:G-rich strand telomeric DNA binding"/>
    <property type="evidence" value="ECO:0007669"/>
    <property type="project" value="TreeGrafter"/>
</dbReference>
<sequence>MWRRGNYRSISRQFDTESVVNRWVVDYYLFLALELFKKEQYEDFCAVTDVLDSVLVRPYGPIDFMPQKIQVWRFLCRINEGDKPDTSSQSVCPLESALMLLESMSQEFSIPQQDYKNVCTSIKEMVSMFLIVFFKSPIQFIDSGSPMEASPADQPPQADAVPQTQESSLSKTTSVPWNGQLYTLSRLVMEPDSQASSQCSKVSEELETEARVEEAPQTLALSNKRDSQCPVTDQEVSIPAPKRHRRTNRINRRYLYLFFFFSRKMISRHYFLTRL</sequence>
<keyword evidence="3" id="KW-1185">Reference proteome</keyword>
<dbReference type="GO" id="GO:0070198">
    <property type="term" value="P:protein localization to chromosome, telomeric region"/>
    <property type="evidence" value="ECO:0007669"/>
    <property type="project" value="TreeGrafter"/>
</dbReference>
<dbReference type="SUPFAM" id="SSF63600">
    <property type="entry name" value="Telomeric repeat binding factor (TRF) dimerisation domain"/>
    <property type="match status" value="1"/>
</dbReference>
<evidence type="ECO:0000313" key="3">
    <source>
        <dbReference type="Proteomes" id="UP000264840"/>
    </source>
</evidence>
<dbReference type="GO" id="GO:0061820">
    <property type="term" value="P:telomeric D-loop disassembly"/>
    <property type="evidence" value="ECO:0007669"/>
    <property type="project" value="TreeGrafter"/>
</dbReference>
<dbReference type="GO" id="GO:0031848">
    <property type="term" value="P:protection from non-homologous end joining at telomere"/>
    <property type="evidence" value="ECO:0007669"/>
    <property type="project" value="InterPro"/>
</dbReference>
<feature type="compositionally biased region" description="Low complexity" evidence="1">
    <location>
        <begin position="149"/>
        <end position="165"/>
    </location>
</feature>
<proteinExistence type="predicted"/>
<evidence type="ECO:0000313" key="2">
    <source>
        <dbReference type="Ensembl" id="ENSHBUP00000033263.1"/>
    </source>
</evidence>
<dbReference type="GO" id="GO:0003691">
    <property type="term" value="F:double-stranded telomeric DNA binding"/>
    <property type="evidence" value="ECO:0007669"/>
    <property type="project" value="TreeGrafter"/>
</dbReference>
<dbReference type="GO" id="GO:0070187">
    <property type="term" value="C:shelterin complex"/>
    <property type="evidence" value="ECO:0007669"/>
    <property type="project" value="TreeGrafter"/>
</dbReference>
<dbReference type="GO" id="GO:1905839">
    <property type="term" value="P:negative regulation of telomeric D-loop disassembly"/>
    <property type="evidence" value="ECO:0007669"/>
    <property type="project" value="TreeGrafter"/>
</dbReference>
<dbReference type="AlphaFoldDB" id="A0A3Q3CXY9"/>